<protein>
    <submittedName>
        <fullName evidence="1">Uncharacterized protein</fullName>
    </submittedName>
</protein>
<accession>A0ABX9Z8K5</accession>
<reference evidence="1" key="1">
    <citation type="submission" date="2018-11" db="EMBL/GenBank/DDBJ databases">
        <title>Draft genome sequences of proposed Pectobacterium aquaticum sp. nov. isolated in France from fresh water.</title>
        <authorList>
            <person name="Pedron J."/>
            <person name="Barny M.A."/>
        </authorList>
    </citation>
    <scope>NUCLEOTIDE SEQUENCE [LARGE SCALE GENOMIC DNA]</scope>
    <source>
        <strain evidence="1">A35-S23-M15</strain>
    </source>
</reference>
<gene>
    <name evidence="1" type="ORF">DMB85_001340</name>
</gene>
<organism evidence="1 2">
    <name type="scientific">Pectobacterium aquaticum</name>
    <dbReference type="NCBI Taxonomy" id="2204145"/>
    <lineage>
        <taxon>Bacteria</taxon>
        <taxon>Pseudomonadati</taxon>
        <taxon>Pseudomonadota</taxon>
        <taxon>Gammaproteobacteria</taxon>
        <taxon>Enterobacterales</taxon>
        <taxon>Pectobacteriaceae</taxon>
        <taxon>Pectobacterium</taxon>
    </lineage>
</organism>
<sequence length="67" mass="7734">MTESQLCYVLGRIIPEMCERGFSIKTANGELSLDGESEAQKQFISQLKSEFEKRLIEISRNKRYGVF</sequence>
<dbReference type="EMBL" id="QHJW02000002">
    <property type="protein sequence ID" value="RRO12083.1"/>
    <property type="molecule type" value="Genomic_DNA"/>
</dbReference>
<keyword evidence="2" id="KW-1185">Reference proteome</keyword>
<dbReference type="RefSeq" id="WP_116226931.1">
    <property type="nucleotide sequence ID" value="NZ_QHJU02000024.1"/>
</dbReference>
<evidence type="ECO:0000313" key="1">
    <source>
        <dbReference type="EMBL" id="RRO12083.1"/>
    </source>
</evidence>
<name>A0ABX9Z8K5_9GAMM</name>
<dbReference type="Proteomes" id="UP000256817">
    <property type="component" value="Unassembled WGS sequence"/>
</dbReference>
<proteinExistence type="predicted"/>
<comment type="caution">
    <text evidence="1">The sequence shown here is derived from an EMBL/GenBank/DDBJ whole genome shotgun (WGS) entry which is preliminary data.</text>
</comment>
<evidence type="ECO:0000313" key="2">
    <source>
        <dbReference type="Proteomes" id="UP000256817"/>
    </source>
</evidence>